<evidence type="ECO:0000313" key="1">
    <source>
        <dbReference type="EMBL" id="TCD67339.1"/>
    </source>
</evidence>
<keyword evidence="2" id="KW-1185">Reference proteome</keyword>
<dbReference type="Proteomes" id="UP000292702">
    <property type="component" value="Unassembled WGS sequence"/>
</dbReference>
<proteinExistence type="predicted"/>
<dbReference type="OrthoDB" id="2753739at2759"/>
<comment type="caution">
    <text evidence="1">The sequence shown here is derived from an EMBL/GenBank/DDBJ whole genome shotgun (WGS) entry which is preliminary data.</text>
</comment>
<organism evidence="1 2">
    <name type="scientific">Steccherinum ochraceum</name>
    <dbReference type="NCBI Taxonomy" id="92696"/>
    <lineage>
        <taxon>Eukaryota</taxon>
        <taxon>Fungi</taxon>
        <taxon>Dikarya</taxon>
        <taxon>Basidiomycota</taxon>
        <taxon>Agaricomycotina</taxon>
        <taxon>Agaricomycetes</taxon>
        <taxon>Polyporales</taxon>
        <taxon>Steccherinaceae</taxon>
        <taxon>Steccherinum</taxon>
    </lineage>
</organism>
<dbReference type="AlphaFoldDB" id="A0A4R0RPR9"/>
<gene>
    <name evidence="1" type="ORF">EIP91_000260</name>
</gene>
<reference evidence="1 2" key="1">
    <citation type="submission" date="2018-11" db="EMBL/GenBank/DDBJ databases">
        <title>Genome assembly of Steccherinum ochraceum LE-BIN_3174, the white-rot fungus of the Steccherinaceae family (The Residual Polyporoid clade, Polyporales, Basidiomycota).</title>
        <authorList>
            <person name="Fedorova T.V."/>
            <person name="Glazunova O.A."/>
            <person name="Landesman E.O."/>
            <person name="Moiseenko K.V."/>
            <person name="Psurtseva N.V."/>
            <person name="Savinova O.S."/>
            <person name="Shakhova N.V."/>
            <person name="Tyazhelova T.V."/>
            <person name="Vasina D.V."/>
        </authorList>
    </citation>
    <scope>NUCLEOTIDE SEQUENCE [LARGE SCALE GENOMIC DNA]</scope>
    <source>
        <strain evidence="1 2">LE-BIN_3174</strain>
    </source>
</reference>
<accession>A0A4R0RPR9</accession>
<sequence length="436" mass="50300">MSPPPALPLEVCELIIDAVDEIRSEPDYDAKVVYGCVQDRVHALHACALTCRGWLPRARMHLQTCRPTAWTVLSTPQHLVSLVDFLRKAPHDADVELTGGTLIIAPSFRHDQTWVSQMPYELGPLLLRRTFVAGHSIEELGFNQVDLSVVCASPFEFYKSLLLVQTFALRVRSMQYSHLSQFARMVSVLDPVYTHCHGWFSEEERVRAGSDPFHPVAFRGNRIKELMVPVVWADLAHCDSWRFHTPHLSELTLQTRWPNSRFTLEDGDNTFRSFSKLFSVSPTVRLLVQDFCEVAYHPPKKFSVFESDPRMILSPLRIVMEPEAYQRSGLQLVADIITQVIPLPSFSYLHIIIRSTQPPPNGRDLESLPGDVLEPDYWCDIDDVLVQYDASEIKEVKVEFEHSDHWKHDSRKQWSTWRRFLPRAQQRGVVLRYRED</sequence>
<evidence type="ECO:0008006" key="3">
    <source>
        <dbReference type="Google" id="ProtNLM"/>
    </source>
</evidence>
<name>A0A4R0RPR9_9APHY</name>
<evidence type="ECO:0000313" key="2">
    <source>
        <dbReference type="Proteomes" id="UP000292702"/>
    </source>
</evidence>
<dbReference type="EMBL" id="RWJN01000101">
    <property type="protein sequence ID" value="TCD67339.1"/>
    <property type="molecule type" value="Genomic_DNA"/>
</dbReference>
<protein>
    <recommendedName>
        <fullName evidence="3">F-box domain-containing protein</fullName>
    </recommendedName>
</protein>